<gene>
    <name evidence="1" type="ORF">BD310DRAFT_932598</name>
</gene>
<keyword evidence="2" id="KW-1185">Reference proteome</keyword>
<dbReference type="AlphaFoldDB" id="A0A4Q9PNT0"/>
<organism evidence="1 2">
    <name type="scientific">Dichomitus squalens</name>
    <dbReference type="NCBI Taxonomy" id="114155"/>
    <lineage>
        <taxon>Eukaryota</taxon>
        <taxon>Fungi</taxon>
        <taxon>Dikarya</taxon>
        <taxon>Basidiomycota</taxon>
        <taxon>Agaricomycotina</taxon>
        <taxon>Agaricomycetes</taxon>
        <taxon>Polyporales</taxon>
        <taxon>Polyporaceae</taxon>
        <taxon>Dichomitus</taxon>
    </lineage>
</organism>
<name>A0A4Q9PNT0_9APHY</name>
<protein>
    <submittedName>
        <fullName evidence="1">Uncharacterized protein</fullName>
    </submittedName>
</protein>
<dbReference type="EMBL" id="ML145160">
    <property type="protein sequence ID" value="TBU55962.1"/>
    <property type="molecule type" value="Genomic_DNA"/>
</dbReference>
<evidence type="ECO:0000313" key="1">
    <source>
        <dbReference type="EMBL" id="TBU55962.1"/>
    </source>
</evidence>
<evidence type="ECO:0000313" key="2">
    <source>
        <dbReference type="Proteomes" id="UP000292082"/>
    </source>
</evidence>
<reference evidence="1 2" key="1">
    <citation type="submission" date="2019-01" db="EMBL/GenBank/DDBJ databases">
        <title>Draft genome sequences of three monokaryotic isolates of the white-rot basidiomycete fungus Dichomitus squalens.</title>
        <authorList>
            <consortium name="DOE Joint Genome Institute"/>
            <person name="Lopez S.C."/>
            <person name="Andreopoulos B."/>
            <person name="Pangilinan J."/>
            <person name="Lipzen A."/>
            <person name="Riley R."/>
            <person name="Ahrendt S."/>
            <person name="Ng V."/>
            <person name="Barry K."/>
            <person name="Daum C."/>
            <person name="Grigoriev I.V."/>
            <person name="Hilden K.S."/>
            <person name="Makela M.R."/>
            <person name="de Vries R.P."/>
        </authorList>
    </citation>
    <scope>NUCLEOTIDE SEQUENCE [LARGE SCALE GENOMIC DNA]</scope>
    <source>
        <strain evidence="1 2">CBS 464.89</strain>
    </source>
</reference>
<accession>A0A4Q9PNT0</accession>
<dbReference type="Proteomes" id="UP000292082">
    <property type="component" value="Unassembled WGS sequence"/>
</dbReference>
<proteinExistence type="predicted"/>
<sequence>MSARTSAPPISALRTLRCSRGSRTRTSSAFSSRVGSFARRMKRAPLRPPWQRHVQALPGAWRPGRQEAPAAWAVDIARGPHILSSSCEAIMQTHAVQQWLEGLKRQSEHEWCATCLDERIRVWEGARIAWWARLDAWLETGVGVGVSVAQMNVDMHAAFGGEIPI</sequence>